<dbReference type="Pfam" id="PF00982">
    <property type="entry name" value="Glyco_transf_20"/>
    <property type="match status" value="1"/>
</dbReference>
<keyword evidence="2" id="KW-1185">Reference proteome</keyword>
<organism evidence="1 2">
    <name type="scientific">Helianthus annuus</name>
    <name type="common">Common sunflower</name>
    <dbReference type="NCBI Taxonomy" id="4232"/>
    <lineage>
        <taxon>Eukaryota</taxon>
        <taxon>Viridiplantae</taxon>
        <taxon>Streptophyta</taxon>
        <taxon>Embryophyta</taxon>
        <taxon>Tracheophyta</taxon>
        <taxon>Spermatophyta</taxon>
        <taxon>Magnoliopsida</taxon>
        <taxon>eudicotyledons</taxon>
        <taxon>Gunneridae</taxon>
        <taxon>Pentapetalae</taxon>
        <taxon>asterids</taxon>
        <taxon>campanulids</taxon>
        <taxon>Asterales</taxon>
        <taxon>Asteraceae</taxon>
        <taxon>Asteroideae</taxon>
        <taxon>Heliantheae alliance</taxon>
        <taxon>Heliantheae</taxon>
        <taxon>Helianthus</taxon>
    </lineage>
</organism>
<dbReference type="GO" id="GO:0005992">
    <property type="term" value="P:trehalose biosynthetic process"/>
    <property type="evidence" value="ECO:0000318"/>
    <property type="project" value="GO_Central"/>
</dbReference>
<keyword evidence="1" id="KW-0808">Transferase</keyword>
<keyword evidence="1" id="KW-0328">Glycosyltransferase</keyword>
<reference evidence="1" key="1">
    <citation type="journal article" date="2017" name="Nature">
        <title>The sunflower genome provides insights into oil metabolism, flowering and Asterid evolution.</title>
        <authorList>
            <person name="Badouin H."/>
            <person name="Gouzy J."/>
            <person name="Grassa C.J."/>
            <person name="Murat F."/>
            <person name="Staton S.E."/>
            <person name="Cottret L."/>
            <person name="Lelandais-Briere C."/>
            <person name="Owens G.L."/>
            <person name="Carrere S."/>
            <person name="Mayjonade B."/>
            <person name="Legrand L."/>
            <person name="Gill N."/>
            <person name="Kane N.C."/>
            <person name="Bowers J.E."/>
            <person name="Hubner S."/>
            <person name="Bellec A."/>
            <person name="Berard A."/>
            <person name="Berges H."/>
            <person name="Blanchet N."/>
            <person name="Boniface M.C."/>
            <person name="Brunel D."/>
            <person name="Catrice O."/>
            <person name="Chaidir N."/>
            <person name="Claudel C."/>
            <person name="Donnadieu C."/>
            <person name="Faraut T."/>
            <person name="Fievet G."/>
            <person name="Helmstetter N."/>
            <person name="King M."/>
            <person name="Knapp S.J."/>
            <person name="Lai Z."/>
            <person name="Le Paslier M.C."/>
            <person name="Lippi Y."/>
            <person name="Lorenzon L."/>
            <person name="Mandel J.R."/>
            <person name="Marage G."/>
            <person name="Marchand G."/>
            <person name="Marquand E."/>
            <person name="Bret-Mestries E."/>
            <person name="Morien E."/>
            <person name="Nambeesan S."/>
            <person name="Nguyen T."/>
            <person name="Pegot-Espagnet P."/>
            <person name="Pouilly N."/>
            <person name="Raftis F."/>
            <person name="Sallet E."/>
            <person name="Schiex T."/>
            <person name="Thomas J."/>
            <person name="Vandecasteele C."/>
            <person name="Vares D."/>
            <person name="Vear F."/>
            <person name="Vautrin S."/>
            <person name="Crespi M."/>
            <person name="Mangin B."/>
            <person name="Burke J.M."/>
            <person name="Salse J."/>
            <person name="Munos S."/>
            <person name="Vincourt P."/>
            <person name="Rieseberg L.H."/>
            <person name="Langlade N.B."/>
        </authorList>
    </citation>
    <scope>NUCLEOTIDE SEQUENCE</scope>
    <source>
        <tissue evidence="1">Leaves</tissue>
    </source>
</reference>
<dbReference type="PANTHER" id="PTHR10788:SF106">
    <property type="entry name" value="BCDNA.GH08860"/>
    <property type="match status" value="1"/>
</dbReference>
<dbReference type="Proteomes" id="UP000215914">
    <property type="component" value="Unassembled WGS sequence"/>
</dbReference>
<dbReference type="SUPFAM" id="SSF53756">
    <property type="entry name" value="UDP-Glycosyltransferase/glycogen phosphorylase"/>
    <property type="match status" value="1"/>
</dbReference>
<comment type="caution">
    <text evidence="1">The sequence shown here is derived from an EMBL/GenBank/DDBJ whole genome shotgun (WGS) entry which is preliminary data.</text>
</comment>
<name>A0A9K3IP10_HELAN</name>
<dbReference type="PANTHER" id="PTHR10788">
    <property type="entry name" value="TREHALOSE-6-PHOSPHATE SYNTHASE"/>
    <property type="match status" value="1"/>
</dbReference>
<evidence type="ECO:0000313" key="2">
    <source>
        <dbReference type="Proteomes" id="UP000215914"/>
    </source>
</evidence>
<dbReference type="AlphaFoldDB" id="A0A9K3IP10"/>
<reference evidence="1" key="2">
    <citation type="submission" date="2020-06" db="EMBL/GenBank/DDBJ databases">
        <title>Helianthus annuus Genome sequencing and assembly Release 2.</title>
        <authorList>
            <person name="Gouzy J."/>
            <person name="Langlade N."/>
            <person name="Munos S."/>
        </authorList>
    </citation>
    <scope>NUCLEOTIDE SEQUENCE</scope>
    <source>
        <tissue evidence="1">Leaves</tissue>
    </source>
</reference>
<protein>
    <submittedName>
        <fullName evidence="1">Alpha,alpha-trehalose-phosphate synthase (UDP-forming)</fullName>
        <ecNumber evidence="1">2.4.1.15</ecNumber>
    </submittedName>
</protein>
<dbReference type="InterPro" id="IPR003337">
    <property type="entry name" value="Trehalose_PPase"/>
</dbReference>
<sequence length="469" mass="52940">MFADVIEENYQEGDVWCHDYHLLFLLRLLKEKRPNMRVGWFLHTPFPSSETYRIMSSRSHLLTAVLVADLVGCYFLCFHTYDYARNFVSACTHILGLQGTLVGVQDQGRVTRIAAYPIGIDSQRFVQTVQLLDVQNPIKELEGRFGGKKIAMPTRTEVSMYKKLARHVHEIVGQISGRFGTPTLVPVHFLDQLLDFNTLCTLYTVAYVALITSVIDGMNLVSYEFVACQASKKGVLVLSEFVGATQSLGAGAILVNPWNITDVASSILYVLDMPSEEKEKRHNHNFMHVITHTCQKWPETFLSELDDTVAEAQLRTKQIPPQLQTELAVNRYRCSSNRMFILNFEDYNVWLAVEHGVFIRTADKNGSQNLTNNIHTDWIASVKLHETSIVWSYKCSDLLNHLRTGPISNASVDIVQGERSVEIRVNGVSKGVGIHDILGQVIRDIDMKLLIDYVLCVGHFFPKAMAVGC</sequence>
<dbReference type="InterPro" id="IPR001830">
    <property type="entry name" value="Glyco_trans_20"/>
</dbReference>
<dbReference type="Gene3D" id="3.40.50.2000">
    <property type="entry name" value="Glycogen Phosphorylase B"/>
    <property type="match status" value="2"/>
</dbReference>
<dbReference type="GO" id="GO:0003825">
    <property type="term" value="F:alpha,alpha-trehalose-phosphate synthase (UDP-forming) activity"/>
    <property type="evidence" value="ECO:0000318"/>
    <property type="project" value="GO_Central"/>
</dbReference>
<accession>A0A9K3IP10</accession>
<gene>
    <name evidence="1" type="ORF">HanXRQr2_Chr07g0311161</name>
</gene>
<dbReference type="Pfam" id="PF02358">
    <property type="entry name" value="Trehalose_PPase"/>
    <property type="match status" value="1"/>
</dbReference>
<dbReference type="Gramene" id="mRNA:HanXRQr2_Chr07g0311161">
    <property type="protein sequence ID" value="mRNA:HanXRQr2_Chr07g0311161"/>
    <property type="gene ID" value="HanXRQr2_Chr07g0311161"/>
</dbReference>
<dbReference type="EMBL" id="MNCJ02000322">
    <property type="protein sequence ID" value="KAF5800011.1"/>
    <property type="molecule type" value="Genomic_DNA"/>
</dbReference>
<dbReference type="EC" id="2.4.1.15" evidence="1"/>
<proteinExistence type="predicted"/>
<dbReference type="CDD" id="cd03788">
    <property type="entry name" value="GT20_TPS"/>
    <property type="match status" value="1"/>
</dbReference>
<evidence type="ECO:0000313" key="1">
    <source>
        <dbReference type="EMBL" id="KAF5800011.1"/>
    </source>
</evidence>